<comment type="similarity">
    <text evidence="11">Belongs to the tRNA nucleotidyltransferase/poly(A) polymerase family.</text>
</comment>
<keyword evidence="9" id="KW-0460">Magnesium</keyword>
<evidence type="ECO:0000256" key="2">
    <source>
        <dbReference type="ARBA" id="ARBA00022679"/>
    </source>
</evidence>
<keyword evidence="3" id="KW-0819">tRNA processing</keyword>
<dbReference type="Proteomes" id="UP000034154">
    <property type="component" value="Unassembled WGS sequence"/>
</dbReference>
<evidence type="ECO:0000256" key="5">
    <source>
        <dbReference type="ARBA" id="ARBA00022723"/>
    </source>
</evidence>
<dbReference type="GO" id="GO:0016779">
    <property type="term" value="F:nucleotidyltransferase activity"/>
    <property type="evidence" value="ECO:0007669"/>
    <property type="project" value="UniProtKB-KW"/>
</dbReference>
<dbReference type="Gene3D" id="1.10.3090.10">
    <property type="entry name" value="cca-adding enzyme, domain 2"/>
    <property type="match status" value="1"/>
</dbReference>
<evidence type="ECO:0000256" key="3">
    <source>
        <dbReference type="ARBA" id="ARBA00022694"/>
    </source>
</evidence>
<proteinExistence type="inferred from homology"/>
<comment type="caution">
    <text evidence="14">The sequence shown here is derived from an EMBL/GenBank/DDBJ whole genome shotgun (WGS) entry which is preliminary data.</text>
</comment>
<keyword evidence="4 14" id="KW-0548">Nucleotidyltransferase</keyword>
<name>A0A0G1MIL5_9BACT</name>
<reference evidence="14 15" key="1">
    <citation type="journal article" date="2015" name="Nature">
        <title>rRNA introns, odd ribosomes, and small enigmatic genomes across a large radiation of phyla.</title>
        <authorList>
            <person name="Brown C.T."/>
            <person name="Hug L.A."/>
            <person name="Thomas B.C."/>
            <person name="Sharon I."/>
            <person name="Castelle C.J."/>
            <person name="Singh A."/>
            <person name="Wilkins M.J."/>
            <person name="Williams K.H."/>
            <person name="Banfield J.F."/>
        </authorList>
    </citation>
    <scope>NUCLEOTIDE SEQUENCE [LARGE SCALE GENOMIC DNA]</scope>
</reference>
<evidence type="ECO:0000313" key="14">
    <source>
        <dbReference type="EMBL" id="KKT71834.1"/>
    </source>
</evidence>
<evidence type="ECO:0000256" key="1">
    <source>
        <dbReference type="ARBA" id="ARBA00001946"/>
    </source>
</evidence>
<dbReference type="InterPro" id="IPR002646">
    <property type="entry name" value="PolA_pol_head_dom"/>
</dbReference>
<keyword evidence="8" id="KW-0067">ATP-binding</keyword>
<evidence type="ECO:0000256" key="7">
    <source>
        <dbReference type="ARBA" id="ARBA00022800"/>
    </source>
</evidence>
<dbReference type="GO" id="GO:0042245">
    <property type="term" value="P:RNA repair"/>
    <property type="evidence" value="ECO:0007669"/>
    <property type="project" value="UniProtKB-KW"/>
</dbReference>
<dbReference type="Pfam" id="PF12627">
    <property type="entry name" value="PolyA_pol_RNAbd"/>
    <property type="match status" value="1"/>
</dbReference>
<dbReference type="AlphaFoldDB" id="A0A0G1MIL5"/>
<keyword evidence="7" id="KW-0692">RNA repair</keyword>
<dbReference type="InterPro" id="IPR032828">
    <property type="entry name" value="PolyA_RNA-bd"/>
</dbReference>
<dbReference type="GO" id="GO:0008033">
    <property type="term" value="P:tRNA processing"/>
    <property type="evidence" value="ECO:0007669"/>
    <property type="project" value="UniProtKB-KW"/>
</dbReference>
<dbReference type="CDD" id="cd05398">
    <property type="entry name" value="NT_ClassII-CCAase"/>
    <property type="match status" value="1"/>
</dbReference>
<evidence type="ECO:0000256" key="11">
    <source>
        <dbReference type="RuleBase" id="RU003953"/>
    </source>
</evidence>
<evidence type="ECO:0000256" key="6">
    <source>
        <dbReference type="ARBA" id="ARBA00022741"/>
    </source>
</evidence>
<dbReference type="Pfam" id="PF01743">
    <property type="entry name" value="PolyA_pol"/>
    <property type="match status" value="1"/>
</dbReference>
<sequence>MNHEGKPPMENPYFTRDSLSDQEKDLIKGVQKLAKAIAGLEPNIEYTGTAPQAVIVGGFVRDVFMGLKPKDADIEVRGVAPEKLKEILKELFGEISLAGESFEVLKVNLGNGLDLDVSVPRHESKKSPGHKGFEIQGDPSMDIIEAARRRDFTINAMSMDPLTGVVFDPFGGLEDIKSRKLRVTDSAHFGEDALRVLRAAQFVSRFNLTVEPESFRLMRGVVAGPEFYIVPAGKKSSEEIGLAAGRFAEEWSKLLLKGQKPSCGLELMRQLGIFEKIYPEIASQISADGGEEKWQQLIKRVDAVRQGLEVKGKDFSKNTKEMILLSVFCQDWDKAVAREFLNEKKLTLDKKEVLLPAIALSREFCSLDHSGELNDREFSGHLVSIFERLGGISSEIYLTVYETNALESEQEEKTKIVSRARELVKKYVLSATPLVGGKDILEIKPGFKPGKEMGQIIEQIKQKRRTGEIVDVDEARVELRKLLKLED</sequence>
<dbReference type="PANTHER" id="PTHR47545:SF1">
    <property type="entry name" value="MULTIFUNCTIONAL CCA PROTEIN"/>
    <property type="match status" value="1"/>
</dbReference>
<dbReference type="PANTHER" id="PTHR47545">
    <property type="entry name" value="MULTIFUNCTIONAL CCA PROTEIN"/>
    <property type="match status" value="1"/>
</dbReference>
<evidence type="ECO:0000259" key="13">
    <source>
        <dbReference type="Pfam" id="PF12627"/>
    </source>
</evidence>
<accession>A0A0G1MIL5</accession>
<organism evidence="14 15">
    <name type="scientific">Candidatus Uhrbacteria bacterium GW2011_GWF2_44_350</name>
    <dbReference type="NCBI Taxonomy" id="1619000"/>
    <lineage>
        <taxon>Bacteria</taxon>
        <taxon>Candidatus Uhriibacteriota</taxon>
    </lineage>
</organism>
<dbReference type="EMBL" id="LCJB01000007">
    <property type="protein sequence ID" value="KKT71834.1"/>
    <property type="molecule type" value="Genomic_DNA"/>
</dbReference>
<dbReference type="SUPFAM" id="SSF81301">
    <property type="entry name" value="Nucleotidyltransferase"/>
    <property type="match status" value="1"/>
</dbReference>
<evidence type="ECO:0000256" key="9">
    <source>
        <dbReference type="ARBA" id="ARBA00022842"/>
    </source>
</evidence>
<feature type="domain" description="tRNA nucleotidyltransferase/poly(A) polymerase RNA and SrmB- binding" evidence="13">
    <location>
        <begin position="243"/>
        <end position="283"/>
    </location>
</feature>
<dbReference type="GO" id="GO:0003723">
    <property type="term" value="F:RNA binding"/>
    <property type="evidence" value="ECO:0007669"/>
    <property type="project" value="UniProtKB-KW"/>
</dbReference>
<dbReference type="GO" id="GO:0005524">
    <property type="term" value="F:ATP binding"/>
    <property type="evidence" value="ECO:0007669"/>
    <property type="project" value="UniProtKB-KW"/>
</dbReference>
<dbReference type="Gene3D" id="3.30.460.10">
    <property type="entry name" value="Beta Polymerase, domain 2"/>
    <property type="match status" value="1"/>
</dbReference>
<evidence type="ECO:0000259" key="12">
    <source>
        <dbReference type="Pfam" id="PF01743"/>
    </source>
</evidence>
<gene>
    <name evidence="14" type="ORF">UW63_C0007G0016</name>
</gene>
<comment type="cofactor">
    <cofactor evidence="1">
        <name>Mg(2+)</name>
        <dbReference type="ChEBI" id="CHEBI:18420"/>
    </cofactor>
</comment>
<evidence type="ECO:0000313" key="15">
    <source>
        <dbReference type="Proteomes" id="UP000034154"/>
    </source>
</evidence>
<dbReference type="SUPFAM" id="SSF81891">
    <property type="entry name" value="Poly A polymerase C-terminal region-like"/>
    <property type="match status" value="1"/>
</dbReference>
<evidence type="ECO:0000256" key="10">
    <source>
        <dbReference type="ARBA" id="ARBA00022884"/>
    </source>
</evidence>
<evidence type="ECO:0000256" key="8">
    <source>
        <dbReference type="ARBA" id="ARBA00022840"/>
    </source>
</evidence>
<keyword evidence="6" id="KW-0547">Nucleotide-binding</keyword>
<protein>
    <submittedName>
        <fullName evidence="14">Polynucleotide adenylyltransferase</fullName>
    </submittedName>
</protein>
<dbReference type="InterPro" id="IPR043519">
    <property type="entry name" value="NT_sf"/>
</dbReference>
<dbReference type="GO" id="GO:0046872">
    <property type="term" value="F:metal ion binding"/>
    <property type="evidence" value="ECO:0007669"/>
    <property type="project" value="UniProtKB-KW"/>
</dbReference>
<keyword evidence="5" id="KW-0479">Metal-binding</keyword>
<keyword evidence="2 11" id="KW-0808">Transferase</keyword>
<keyword evidence="10 11" id="KW-0694">RNA-binding</keyword>
<dbReference type="InterPro" id="IPR050124">
    <property type="entry name" value="tRNA_CCA-adding_enzyme"/>
</dbReference>
<feature type="domain" description="Poly A polymerase head" evidence="12">
    <location>
        <begin position="54"/>
        <end position="182"/>
    </location>
</feature>
<evidence type="ECO:0000256" key="4">
    <source>
        <dbReference type="ARBA" id="ARBA00022695"/>
    </source>
</evidence>